<dbReference type="OrthoDB" id="9785836at2"/>
<dbReference type="SUPFAM" id="SSF161098">
    <property type="entry name" value="MetI-like"/>
    <property type="match status" value="1"/>
</dbReference>
<comment type="caution">
    <text evidence="9">The sequence shown here is derived from an EMBL/GenBank/DDBJ whole genome shotgun (WGS) entry which is preliminary data.</text>
</comment>
<dbReference type="AlphaFoldDB" id="A0A5C4T8F7"/>
<dbReference type="GO" id="GO:0055085">
    <property type="term" value="P:transmembrane transport"/>
    <property type="evidence" value="ECO:0007669"/>
    <property type="project" value="InterPro"/>
</dbReference>
<gene>
    <name evidence="9" type="ORF">FE784_16580</name>
</gene>
<organism evidence="9 10">
    <name type="scientific">Paenibacillus hemerocallicola</name>
    <dbReference type="NCBI Taxonomy" id="1172614"/>
    <lineage>
        <taxon>Bacteria</taxon>
        <taxon>Bacillati</taxon>
        <taxon>Bacillota</taxon>
        <taxon>Bacilli</taxon>
        <taxon>Bacillales</taxon>
        <taxon>Paenibacillaceae</taxon>
        <taxon>Paenibacillus</taxon>
    </lineage>
</organism>
<keyword evidence="4 7" id="KW-0812">Transmembrane</keyword>
<evidence type="ECO:0000256" key="7">
    <source>
        <dbReference type="RuleBase" id="RU363032"/>
    </source>
</evidence>
<feature type="transmembrane region" description="Helical" evidence="7">
    <location>
        <begin position="100"/>
        <end position="122"/>
    </location>
</feature>
<protein>
    <submittedName>
        <fullName evidence="9">Sugar ABC transporter permease</fullName>
    </submittedName>
</protein>
<dbReference type="Proteomes" id="UP000307943">
    <property type="component" value="Unassembled WGS sequence"/>
</dbReference>
<dbReference type="CDD" id="cd06261">
    <property type="entry name" value="TM_PBP2"/>
    <property type="match status" value="1"/>
</dbReference>
<name>A0A5C4T8F7_9BACL</name>
<dbReference type="GO" id="GO:0005886">
    <property type="term" value="C:plasma membrane"/>
    <property type="evidence" value="ECO:0007669"/>
    <property type="project" value="UniProtKB-SubCell"/>
</dbReference>
<dbReference type="InterPro" id="IPR050809">
    <property type="entry name" value="UgpAE/MalFG_permease"/>
</dbReference>
<evidence type="ECO:0000256" key="1">
    <source>
        <dbReference type="ARBA" id="ARBA00004651"/>
    </source>
</evidence>
<feature type="transmembrane region" description="Helical" evidence="7">
    <location>
        <begin position="134"/>
        <end position="156"/>
    </location>
</feature>
<keyword evidence="10" id="KW-1185">Reference proteome</keyword>
<feature type="transmembrane region" description="Helical" evidence="7">
    <location>
        <begin position="228"/>
        <end position="247"/>
    </location>
</feature>
<evidence type="ECO:0000256" key="6">
    <source>
        <dbReference type="ARBA" id="ARBA00023136"/>
    </source>
</evidence>
<keyword evidence="3" id="KW-1003">Cell membrane</keyword>
<evidence type="ECO:0000256" key="2">
    <source>
        <dbReference type="ARBA" id="ARBA00022448"/>
    </source>
</evidence>
<evidence type="ECO:0000256" key="3">
    <source>
        <dbReference type="ARBA" id="ARBA00022475"/>
    </source>
</evidence>
<dbReference type="Gene3D" id="1.10.3720.10">
    <property type="entry name" value="MetI-like"/>
    <property type="match status" value="1"/>
</dbReference>
<feature type="domain" description="ABC transmembrane type-1" evidence="8">
    <location>
        <begin position="94"/>
        <end position="308"/>
    </location>
</feature>
<feature type="transmembrane region" description="Helical" evidence="7">
    <location>
        <begin position="34"/>
        <end position="55"/>
    </location>
</feature>
<reference evidence="9 10" key="1">
    <citation type="submission" date="2019-05" db="EMBL/GenBank/DDBJ databases">
        <title>We sequenced the genome of Paenibacillus hemerocallicola KCTC 33185 for further insight into its adaptation and study the phylogeny of Paenibacillus.</title>
        <authorList>
            <person name="Narsing Rao M.P."/>
        </authorList>
    </citation>
    <scope>NUCLEOTIDE SEQUENCE [LARGE SCALE GENOMIC DNA]</scope>
    <source>
        <strain evidence="9 10">KCTC 33185</strain>
    </source>
</reference>
<dbReference type="EMBL" id="VDCQ01000021">
    <property type="protein sequence ID" value="TNJ65212.1"/>
    <property type="molecule type" value="Genomic_DNA"/>
</dbReference>
<comment type="similarity">
    <text evidence="7">Belongs to the binding-protein-dependent transport system permease family.</text>
</comment>
<keyword evidence="2 7" id="KW-0813">Transport</keyword>
<proteinExistence type="inferred from homology"/>
<feature type="transmembrane region" description="Helical" evidence="7">
    <location>
        <begin position="287"/>
        <end position="305"/>
    </location>
</feature>
<dbReference type="PANTHER" id="PTHR43227:SF11">
    <property type="entry name" value="BLL4140 PROTEIN"/>
    <property type="match status" value="1"/>
</dbReference>
<keyword evidence="5 7" id="KW-1133">Transmembrane helix</keyword>
<evidence type="ECO:0000256" key="4">
    <source>
        <dbReference type="ARBA" id="ARBA00022692"/>
    </source>
</evidence>
<accession>A0A5C4T8F7</accession>
<sequence length="321" mass="36601">MCVSKGLEACKVNSTQMAGVRTPHWKRQLRKSKYLYAMFALPAIYFVLFHFIPIFGNVIAFQNYNVFSGFIKSPWVGWDHFKVFLYDPYFWKLVRNTLMLNLYGLLFNFPAPIVLALLLNELRVKFFKRLVQSVAYLPHFLSTVVISGMLVNFLALDGMLNRLIEWFGAEQIQFLIEPSWFRTIYTASDIWQQVGWGTIIYLAALTGIDPQLYEAARMDGANRWKQALHVTLPSLVPVITILFLLAIGNSLSVGYEKILLLYNGATYETADVIQTYVYRRGLLGSDLSFASAVGLFQSVVAYILVVGANRLTRWLGGTSLW</sequence>
<comment type="subcellular location">
    <subcellularLocation>
        <location evidence="1 7">Cell membrane</location>
        <topology evidence="1 7">Multi-pass membrane protein</topology>
    </subcellularLocation>
</comment>
<evidence type="ECO:0000313" key="9">
    <source>
        <dbReference type="EMBL" id="TNJ65212.1"/>
    </source>
</evidence>
<evidence type="ECO:0000313" key="10">
    <source>
        <dbReference type="Proteomes" id="UP000307943"/>
    </source>
</evidence>
<evidence type="ECO:0000256" key="5">
    <source>
        <dbReference type="ARBA" id="ARBA00022989"/>
    </source>
</evidence>
<feature type="transmembrane region" description="Helical" evidence="7">
    <location>
        <begin position="190"/>
        <end position="208"/>
    </location>
</feature>
<dbReference type="Pfam" id="PF00528">
    <property type="entry name" value="BPD_transp_1"/>
    <property type="match status" value="1"/>
</dbReference>
<evidence type="ECO:0000259" key="8">
    <source>
        <dbReference type="PROSITE" id="PS50928"/>
    </source>
</evidence>
<keyword evidence="6 7" id="KW-0472">Membrane</keyword>
<dbReference type="PANTHER" id="PTHR43227">
    <property type="entry name" value="BLL4140 PROTEIN"/>
    <property type="match status" value="1"/>
</dbReference>
<dbReference type="InterPro" id="IPR035906">
    <property type="entry name" value="MetI-like_sf"/>
</dbReference>
<dbReference type="PROSITE" id="PS50928">
    <property type="entry name" value="ABC_TM1"/>
    <property type="match status" value="1"/>
</dbReference>
<dbReference type="InterPro" id="IPR000515">
    <property type="entry name" value="MetI-like"/>
</dbReference>